<dbReference type="GO" id="GO:0000976">
    <property type="term" value="F:transcription cis-regulatory region binding"/>
    <property type="evidence" value="ECO:0007669"/>
    <property type="project" value="TreeGrafter"/>
</dbReference>
<reference evidence="7" key="1">
    <citation type="submission" date="2020-02" db="EMBL/GenBank/DDBJ databases">
        <title>A new Streptomyces sp. for controlling soil-borne diseases.</title>
        <authorList>
            <person name="Li X."/>
            <person name="Tian Y."/>
            <person name="Gao K."/>
        </authorList>
    </citation>
    <scope>NUCLEOTIDE SEQUENCE [LARGE SCALE GENOMIC DNA]</scope>
    <source>
        <strain evidence="7">0250</strain>
    </source>
</reference>
<dbReference type="FunFam" id="1.10.10.60:FF:000141">
    <property type="entry name" value="TetR family transcriptional regulator"/>
    <property type="match status" value="1"/>
</dbReference>
<dbReference type="Gene3D" id="1.10.357.10">
    <property type="entry name" value="Tetracycline Repressor, domain 2"/>
    <property type="match status" value="1"/>
</dbReference>
<keyword evidence="4" id="KW-0804">Transcription</keyword>
<dbReference type="Gene3D" id="1.10.10.60">
    <property type="entry name" value="Homeodomain-like"/>
    <property type="match status" value="1"/>
</dbReference>
<dbReference type="Pfam" id="PF13977">
    <property type="entry name" value="TetR_C_6"/>
    <property type="match status" value="1"/>
</dbReference>
<evidence type="ECO:0000256" key="3">
    <source>
        <dbReference type="ARBA" id="ARBA00023125"/>
    </source>
</evidence>
<dbReference type="InterPro" id="IPR036271">
    <property type="entry name" value="Tet_transcr_reg_TetR-rel_C_sf"/>
</dbReference>
<feature type="domain" description="HTH tetR-type" evidence="6">
    <location>
        <begin position="10"/>
        <end position="70"/>
    </location>
</feature>
<proteinExistence type="predicted"/>
<gene>
    <name evidence="7" type="ORF">G4H13_20410</name>
</gene>
<dbReference type="Pfam" id="PF00440">
    <property type="entry name" value="TetR_N"/>
    <property type="match status" value="1"/>
</dbReference>
<evidence type="ECO:0000256" key="5">
    <source>
        <dbReference type="PROSITE-ProRule" id="PRU00335"/>
    </source>
</evidence>
<dbReference type="Proteomes" id="UP000476310">
    <property type="component" value="Unassembled WGS sequence"/>
</dbReference>
<dbReference type="RefSeq" id="WP_164429250.1">
    <property type="nucleotide sequence ID" value="NZ_JAAIKT010000024.1"/>
</dbReference>
<evidence type="ECO:0000259" key="6">
    <source>
        <dbReference type="PROSITE" id="PS50977"/>
    </source>
</evidence>
<dbReference type="GO" id="GO:0045892">
    <property type="term" value="P:negative regulation of DNA-templated transcription"/>
    <property type="evidence" value="ECO:0007669"/>
    <property type="project" value="UniProtKB-ARBA"/>
</dbReference>
<keyword evidence="1" id="KW-0678">Repressor</keyword>
<dbReference type="InterPro" id="IPR009057">
    <property type="entry name" value="Homeodomain-like_sf"/>
</dbReference>
<dbReference type="EMBL" id="JAAIKT010000024">
    <property type="protein sequence ID" value="NEW72698.1"/>
    <property type="molecule type" value="Genomic_DNA"/>
</dbReference>
<dbReference type="SUPFAM" id="SSF48498">
    <property type="entry name" value="Tetracyclin repressor-like, C-terminal domain"/>
    <property type="match status" value="1"/>
</dbReference>
<keyword evidence="8" id="KW-1185">Reference proteome</keyword>
<feature type="DNA-binding region" description="H-T-H motif" evidence="5">
    <location>
        <begin position="33"/>
        <end position="52"/>
    </location>
</feature>
<keyword evidence="2" id="KW-0805">Transcription regulation</keyword>
<dbReference type="GO" id="GO:0003700">
    <property type="term" value="F:DNA-binding transcription factor activity"/>
    <property type="evidence" value="ECO:0007669"/>
    <property type="project" value="TreeGrafter"/>
</dbReference>
<dbReference type="SUPFAM" id="SSF46689">
    <property type="entry name" value="Homeodomain-like"/>
    <property type="match status" value="1"/>
</dbReference>
<evidence type="ECO:0000313" key="7">
    <source>
        <dbReference type="EMBL" id="NEW72698.1"/>
    </source>
</evidence>
<dbReference type="AlphaFoldDB" id="A0A6G4AHI1"/>
<accession>A0A6G4AHI1</accession>
<protein>
    <submittedName>
        <fullName evidence="7">TetR/AcrR family transcriptional regulator</fullName>
    </submittedName>
</protein>
<dbReference type="PROSITE" id="PS50977">
    <property type="entry name" value="HTH_TETR_2"/>
    <property type="match status" value="1"/>
</dbReference>
<dbReference type="PANTHER" id="PTHR30055">
    <property type="entry name" value="HTH-TYPE TRANSCRIPTIONAL REGULATOR RUTR"/>
    <property type="match status" value="1"/>
</dbReference>
<evidence type="ECO:0000256" key="2">
    <source>
        <dbReference type="ARBA" id="ARBA00023015"/>
    </source>
</evidence>
<keyword evidence="3 5" id="KW-0238">DNA-binding</keyword>
<dbReference type="PANTHER" id="PTHR30055:SF234">
    <property type="entry name" value="HTH-TYPE TRANSCRIPTIONAL REGULATOR BETI"/>
    <property type="match status" value="1"/>
</dbReference>
<evidence type="ECO:0000256" key="1">
    <source>
        <dbReference type="ARBA" id="ARBA00022491"/>
    </source>
</evidence>
<evidence type="ECO:0000313" key="8">
    <source>
        <dbReference type="Proteomes" id="UP000476310"/>
    </source>
</evidence>
<dbReference type="InterPro" id="IPR050109">
    <property type="entry name" value="HTH-type_TetR-like_transc_reg"/>
</dbReference>
<sequence length="191" mass="20076">MPKVTQAHRDARKQQILEAARAVFAERGFAQTSTSDIVARSGLSTGAVYSYYPSKHDLVLAVCDTAMESVFGDDAHQDLSGLLEKVRAGGPEHARLMAQVWGEAAVSPELAGRVRDQLAAQRAKVTDLVCGERAHRGLPDDPDPAGLANALLALLTGHSLRLAVGDASGAEAFLRAIRAIVEAPAPGESDG</sequence>
<evidence type="ECO:0000256" key="4">
    <source>
        <dbReference type="ARBA" id="ARBA00023163"/>
    </source>
</evidence>
<comment type="caution">
    <text evidence="7">The sequence shown here is derived from an EMBL/GenBank/DDBJ whole genome shotgun (WGS) entry which is preliminary data.</text>
</comment>
<dbReference type="PRINTS" id="PR00455">
    <property type="entry name" value="HTHTETR"/>
</dbReference>
<dbReference type="InterPro" id="IPR001647">
    <property type="entry name" value="HTH_TetR"/>
</dbReference>
<dbReference type="InterPro" id="IPR039538">
    <property type="entry name" value="BetI_C"/>
</dbReference>
<organism evidence="7 8">
    <name type="scientific">Streptomyces rhizosphaericus</name>
    <dbReference type="NCBI Taxonomy" id="114699"/>
    <lineage>
        <taxon>Bacteria</taxon>
        <taxon>Bacillati</taxon>
        <taxon>Actinomycetota</taxon>
        <taxon>Actinomycetes</taxon>
        <taxon>Kitasatosporales</taxon>
        <taxon>Streptomycetaceae</taxon>
        <taxon>Streptomyces</taxon>
        <taxon>Streptomyces violaceusniger group</taxon>
    </lineage>
</organism>
<name>A0A6G4AHI1_9ACTN</name>